<gene>
    <name evidence="1" type="ORF">F511_29589</name>
</gene>
<organism evidence="1 2">
    <name type="scientific">Dorcoceras hygrometricum</name>
    <dbReference type="NCBI Taxonomy" id="472368"/>
    <lineage>
        <taxon>Eukaryota</taxon>
        <taxon>Viridiplantae</taxon>
        <taxon>Streptophyta</taxon>
        <taxon>Embryophyta</taxon>
        <taxon>Tracheophyta</taxon>
        <taxon>Spermatophyta</taxon>
        <taxon>Magnoliopsida</taxon>
        <taxon>eudicotyledons</taxon>
        <taxon>Gunneridae</taxon>
        <taxon>Pentapetalae</taxon>
        <taxon>asterids</taxon>
        <taxon>lamiids</taxon>
        <taxon>Lamiales</taxon>
        <taxon>Gesneriaceae</taxon>
        <taxon>Didymocarpoideae</taxon>
        <taxon>Trichosporeae</taxon>
        <taxon>Loxocarpinae</taxon>
        <taxon>Dorcoceras</taxon>
    </lineage>
</organism>
<proteinExistence type="predicted"/>
<keyword evidence="2" id="KW-1185">Reference proteome</keyword>
<dbReference type="EMBL" id="KQ988533">
    <property type="protein sequence ID" value="KZV55483.1"/>
    <property type="molecule type" value="Genomic_DNA"/>
</dbReference>
<reference evidence="1 2" key="1">
    <citation type="journal article" date="2015" name="Proc. Natl. Acad. Sci. U.S.A.">
        <title>The resurrection genome of Boea hygrometrica: A blueprint for survival of dehydration.</title>
        <authorList>
            <person name="Xiao L."/>
            <person name="Yang G."/>
            <person name="Zhang L."/>
            <person name="Yang X."/>
            <person name="Zhao S."/>
            <person name="Ji Z."/>
            <person name="Zhou Q."/>
            <person name="Hu M."/>
            <person name="Wang Y."/>
            <person name="Chen M."/>
            <person name="Xu Y."/>
            <person name="Jin H."/>
            <person name="Xiao X."/>
            <person name="Hu G."/>
            <person name="Bao F."/>
            <person name="Hu Y."/>
            <person name="Wan P."/>
            <person name="Li L."/>
            <person name="Deng X."/>
            <person name="Kuang T."/>
            <person name="Xiang C."/>
            <person name="Zhu J.K."/>
            <person name="Oliver M.J."/>
            <person name="He Y."/>
        </authorList>
    </citation>
    <scope>NUCLEOTIDE SEQUENCE [LARGE SCALE GENOMIC DNA]</scope>
    <source>
        <strain evidence="2">cv. XS01</strain>
    </source>
</reference>
<evidence type="ECO:0000313" key="2">
    <source>
        <dbReference type="Proteomes" id="UP000250235"/>
    </source>
</evidence>
<sequence length="78" mass="8462">MTKRGKILAAAALNHRLAIKADPAGEVVVVEIEQMNRAVLLEVVAEVEVREEAIGVDLPREDLTAVVVDHSEDHLKIG</sequence>
<evidence type="ECO:0000313" key="1">
    <source>
        <dbReference type="EMBL" id="KZV55483.1"/>
    </source>
</evidence>
<dbReference type="AlphaFoldDB" id="A0A2Z7D8U6"/>
<accession>A0A2Z7D8U6</accession>
<dbReference type="Proteomes" id="UP000250235">
    <property type="component" value="Unassembled WGS sequence"/>
</dbReference>
<name>A0A2Z7D8U6_9LAMI</name>
<protein>
    <submittedName>
        <fullName evidence="1">Uncharacterized protein</fullName>
    </submittedName>
</protein>